<name>A0A5N8V998_9ACTN</name>
<organism evidence="2 3">
    <name type="scientific">Streptomyces adustus</name>
    <dbReference type="NCBI Taxonomy" id="1609272"/>
    <lineage>
        <taxon>Bacteria</taxon>
        <taxon>Bacillati</taxon>
        <taxon>Actinomycetota</taxon>
        <taxon>Actinomycetes</taxon>
        <taxon>Kitasatosporales</taxon>
        <taxon>Streptomycetaceae</taxon>
        <taxon>Streptomyces</taxon>
    </lineage>
</organism>
<accession>A0A5N8V998</accession>
<keyword evidence="3" id="KW-1185">Reference proteome</keyword>
<gene>
    <name evidence="2" type="ORF">FNH09_04180</name>
</gene>
<comment type="caution">
    <text evidence="2">The sequence shown here is derived from an EMBL/GenBank/DDBJ whole genome shotgun (WGS) entry which is preliminary data.</text>
</comment>
<keyword evidence="1" id="KW-0472">Membrane</keyword>
<dbReference type="EMBL" id="VJZD01000010">
    <property type="protein sequence ID" value="MPY30535.1"/>
    <property type="molecule type" value="Genomic_DNA"/>
</dbReference>
<dbReference type="Proteomes" id="UP000325849">
    <property type="component" value="Unassembled WGS sequence"/>
</dbReference>
<feature type="transmembrane region" description="Helical" evidence="1">
    <location>
        <begin position="15"/>
        <end position="34"/>
    </location>
</feature>
<evidence type="ECO:0000256" key="1">
    <source>
        <dbReference type="SAM" id="Phobius"/>
    </source>
</evidence>
<feature type="transmembrane region" description="Helical" evidence="1">
    <location>
        <begin position="41"/>
        <end position="63"/>
    </location>
</feature>
<sequence>MFIHGDDEHDLGHTVAGWTGVGIAVPGFGLCGLATVRASGLLALGGVAVLVLALLTTWMLHLAGWGKPTGPRPAAQWDWRVRDLAARGGHPDCLGCRLAGRHAPRRQVATRAEETVVAAVLSADHG</sequence>
<proteinExistence type="predicted"/>
<evidence type="ECO:0000313" key="3">
    <source>
        <dbReference type="Proteomes" id="UP000325849"/>
    </source>
</evidence>
<reference evidence="2 3" key="1">
    <citation type="submission" date="2019-07" db="EMBL/GenBank/DDBJ databases">
        <title>New species of Amycolatopsis and Streptomyces.</title>
        <authorList>
            <person name="Duangmal K."/>
            <person name="Teo W.F.A."/>
            <person name="Lipun K."/>
        </authorList>
    </citation>
    <scope>NUCLEOTIDE SEQUENCE [LARGE SCALE GENOMIC DNA]</scope>
    <source>
        <strain evidence="2 3">NBRC 109810</strain>
    </source>
</reference>
<keyword evidence="1" id="KW-1133">Transmembrane helix</keyword>
<evidence type="ECO:0000313" key="2">
    <source>
        <dbReference type="EMBL" id="MPY30535.1"/>
    </source>
</evidence>
<keyword evidence="1" id="KW-0812">Transmembrane</keyword>
<dbReference type="OrthoDB" id="3874017at2"/>
<dbReference type="NCBIfam" id="NF041681">
    <property type="entry name" value="HGxxPAAW"/>
    <property type="match status" value="1"/>
</dbReference>
<protein>
    <submittedName>
        <fullName evidence="2">Uncharacterized protein</fullName>
    </submittedName>
</protein>
<dbReference type="RefSeq" id="WP_152885320.1">
    <property type="nucleotide sequence ID" value="NZ_VJZD01000010.1"/>
</dbReference>
<dbReference type="AlphaFoldDB" id="A0A5N8V998"/>